<keyword evidence="1" id="KW-0540">Nuclease</keyword>
<proteinExistence type="predicted"/>
<evidence type="ECO:0000256" key="4">
    <source>
        <dbReference type="ARBA" id="ARBA00022801"/>
    </source>
</evidence>
<dbReference type="AlphaFoldDB" id="A0A1G2MU16"/>
<keyword evidence="3 8" id="KW-0255">Endonuclease</keyword>
<protein>
    <submittedName>
        <fullName evidence="8">CRISPR-associated endonuclease Cas2</fullName>
    </submittedName>
</protein>
<comment type="caution">
    <text evidence="8">The sequence shown here is derived from an EMBL/GenBank/DDBJ whole genome shotgun (WGS) entry which is preliminary data.</text>
</comment>
<keyword evidence="6" id="KW-0051">Antiviral defense</keyword>
<sequence length="189" mass="21881">MGKLEQQVKIRMRNSKITRAILTTLAVAVAGALNPGGLVRGVLREVGKKKGGHVSSKNSIYIARGRLLKQGLIEYHSGFFRATEKGKQLLRTSEGEYKPIPYPRKWDKKWRILIFDIREERKTLREKVRRTLVAIGFRRLQDSVWVCPYDCEDFVALLKADFKIGKDLLYIIADEIENDTFLRKEFQLE</sequence>
<accession>A0A1G2MU16</accession>
<organism evidence="8 9">
    <name type="scientific">Candidatus Taylorbacteria bacterium RIFCSPHIGHO2_02_FULL_46_13</name>
    <dbReference type="NCBI Taxonomy" id="1802312"/>
    <lineage>
        <taxon>Bacteria</taxon>
        <taxon>Candidatus Tayloriibacteriota</taxon>
    </lineage>
</organism>
<evidence type="ECO:0000256" key="3">
    <source>
        <dbReference type="ARBA" id="ARBA00022759"/>
    </source>
</evidence>
<dbReference type="SUPFAM" id="SSF143430">
    <property type="entry name" value="TTP0101/SSO1404-like"/>
    <property type="match status" value="1"/>
</dbReference>
<dbReference type="InterPro" id="IPR021127">
    <property type="entry name" value="CRISPR_associated_Cas2"/>
</dbReference>
<evidence type="ECO:0000256" key="2">
    <source>
        <dbReference type="ARBA" id="ARBA00022723"/>
    </source>
</evidence>
<dbReference type="PANTHER" id="PTHR30319">
    <property type="entry name" value="PHENYLACETIC ACID REGULATOR-RELATED TRANSCRIPTIONAL REPRESSOR"/>
    <property type="match status" value="1"/>
</dbReference>
<evidence type="ECO:0000313" key="8">
    <source>
        <dbReference type="EMBL" id="OHA27357.1"/>
    </source>
</evidence>
<dbReference type="Proteomes" id="UP000177565">
    <property type="component" value="Unassembled WGS sequence"/>
</dbReference>
<evidence type="ECO:0000256" key="1">
    <source>
        <dbReference type="ARBA" id="ARBA00022722"/>
    </source>
</evidence>
<keyword evidence="4" id="KW-0378">Hydrolase</keyword>
<dbReference type="STRING" id="1802312.A3C06_04200"/>
<dbReference type="PANTHER" id="PTHR30319:SF1">
    <property type="entry name" value="TRANSCRIPTIONAL REPRESSOR PAAX"/>
    <property type="match status" value="1"/>
</dbReference>
<dbReference type="InterPro" id="IPR048846">
    <property type="entry name" value="PaaX-like_central"/>
</dbReference>
<dbReference type="GO" id="GO:0043571">
    <property type="term" value="P:maintenance of CRISPR repeat elements"/>
    <property type="evidence" value="ECO:0007669"/>
    <property type="project" value="InterPro"/>
</dbReference>
<gene>
    <name evidence="8" type="ORF">A3C06_04200</name>
</gene>
<reference evidence="8 9" key="1">
    <citation type="journal article" date="2016" name="Nat. Commun.">
        <title>Thousands of microbial genomes shed light on interconnected biogeochemical processes in an aquifer system.</title>
        <authorList>
            <person name="Anantharaman K."/>
            <person name="Brown C.T."/>
            <person name="Hug L.A."/>
            <person name="Sharon I."/>
            <person name="Castelle C.J."/>
            <person name="Probst A.J."/>
            <person name="Thomas B.C."/>
            <person name="Singh A."/>
            <person name="Wilkins M.J."/>
            <person name="Karaoz U."/>
            <person name="Brodie E.L."/>
            <person name="Williams K.H."/>
            <person name="Hubbard S.S."/>
            <person name="Banfield J.F."/>
        </authorList>
    </citation>
    <scope>NUCLEOTIDE SEQUENCE [LARGE SCALE GENOMIC DNA]</scope>
</reference>
<keyword evidence="2" id="KW-0479">Metal-binding</keyword>
<feature type="domain" description="Transcriptional repressor PaaX-like central Cas2-like" evidence="7">
    <location>
        <begin position="104"/>
        <end position="177"/>
    </location>
</feature>
<name>A0A1G2MU16_9BACT</name>
<dbReference type="EMBL" id="MHRQ01000005">
    <property type="protein sequence ID" value="OHA27357.1"/>
    <property type="molecule type" value="Genomic_DNA"/>
</dbReference>
<dbReference type="GO" id="GO:0006351">
    <property type="term" value="P:DNA-templated transcription"/>
    <property type="evidence" value="ECO:0007669"/>
    <property type="project" value="TreeGrafter"/>
</dbReference>
<evidence type="ECO:0000256" key="5">
    <source>
        <dbReference type="ARBA" id="ARBA00022842"/>
    </source>
</evidence>
<dbReference type="GO" id="GO:0004521">
    <property type="term" value="F:RNA endonuclease activity"/>
    <property type="evidence" value="ECO:0007669"/>
    <property type="project" value="InterPro"/>
</dbReference>
<evidence type="ECO:0000256" key="6">
    <source>
        <dbReference type="ARBA" id="ARBA00023118"/>
    </source>
</evidence>
<dbReference type="NCBIfam" id="TIGR01573">
    <property type="entry name" value="cas2"/>
    <property type="match status" value="1"/>
</dbReference>
<dbReference type="Pfam" id="PF20803">
    <property type="entry name" value="PaaX_M"/>
    <property type="match status" value="1"/>
</dbReference>
<evidence type="ECO:0000259" key="7">
    <source>
        <dbReference type="Pfam" id="PF20803"/>
    </source>
</evidence>
<dbReference type="Gene3D" id="3.30.70.2650">
    <property type="match status" value="1"/>
</dbReference>
<keyword evidence="5" id="KW-0460">Magnesium</keyword>
<evidence type="ECO:0000313" key="9">
    <source>
        <dbReference type="Proteomes" id="UP000177565"/>
    </source>
</evidence>